<reference evidence="1" key="2">
    <citation type="submission" date="2025-09" db="UniProtKB">
        <authorList>
            <consortium name="Ensembl"/>
        </authorList>
    </citation>
    <scope>IDENTIFICATION</scope>
</reference>
<dbReference type="InterPro" id="IPR001372">
    <property type="entry name" value="Dynein_light_chain_typ-1/2"/>
</dbReference>
<proteinExistence type="predicted"/>
<dbReference type="Proteomes" id="UP000694419">
    <property type="component" value="Unplaced"/>
</dbReference>
<dbReference type="GO" id="GO:0030286">
    <property type="term" value="C:dynein complex"/>
    <property type="evidence" value="ECO:0007669"/>
    <property type="project" value="InterPro"/>
</dbReference>
<reference evidence="1" key="1">
    <citation type="submission" date="2025-08" db="UniProtKB">
        <authorList>
            <consortium name="Ensembl"/>
        </authorList>
    </citation>
    <scope>IDENTIFICATION</scope>
</reference>
<protein>
    <recommendedName>
        <fullName evidence="3">Dynein light chain</fullName>
    </recommendedName>
</protein>
<dbReference type="AlphaFoldDB" id="A0A8C3PTS1"/>
<dbReference type="Ensembl" id="ENSCPGT00000029086.1">
    <property type="protein sequence ID" value="ENSCPGP00000026628.1"/>
    <property type="gene ID" value="ENSCPGG00000018354.1"/>
</dbReference>
<dbReference type="SMART" id="SM01375">
    <property type="entry name" value="Dynein_light"/>
    <property type="match status" value="1"/>
</dbReference>
<sequence>MFFCSKLVRATGGCSELLVGPQGNDSSFVQQDAVECAIRSLEERNAEHDVAAHIKRITIHNVKYNPTWQCAVGRNFVTHQTSLHVFIFFPQPAALLIKVLYSGFKSFMAMYFFFP</sequence>
<dbReference type="GO" id="GO:0007017">
    <property type="term" value="P:microtubule-based process"/>
    <property type="evidence" value="ECO:0007669"/>
    <property type="project" value="InterPro"/>
</dbReference>
<dbReference type="Pfam" id="PF01221">
    <property type="entry name" value="Dynein_light"/>
    <property type="match status" value="1"/>
</dbReference>
<accession>A0A8C3PTS1</accession>
<evidence type="ECO:0000313" key="1">
    <source>
        <dbReference type="Ensembl" id="ENSCPGP00000026628.1"/>
    </source>
</evidence>
<keyword evidence="2" id="KW-1185">Reference proteome</keyword>
<dbReference type="SUPFAM" id="SSF54648">
    <property type="entry name" value="DLC"/>
    <property type="match status" value="1"/>
</dbReference>
<evidence type="ECO:0008006" key="3">
    <source>
        <dbReference type="Google" id="ProtNLM"/>
    </source>
</evidence>
<name>A0A8C3PTS1_9CHAR</name>
<evidence type="ECO:0000313" key="2">
    <source>
        <dbReference type="Proteomes" id="UP000694419"/>
    </source>
</evidence>
<dbReference type="Gene3D" id="3.30.740.10">
    <property type="entry name" value="Protein Inhibitor Of Neuronal Nitric Oxide Synthase"/>
    <property type="match status" value="1"/>
</dbReference>
<dbReference type="InterPro" id="IPR037177">
    <property type="entry name" value="DLC_sf"/>
</dbReference>
<organism evidence="1 2">
    <name type="scientific">Calidris pygmaea</name>
    <name type="common">Spoon-billed sandpiper</name>
    <dbReference type="NCBI Taxonomy" id="425635"/>
    <lineage>
        <taxon>Eukaryota</taxon>
        <taxon>Metazoa</taxon>
        <taxon>Chordata</taxon>
        <taxon>Craniata</taxon>
        <taxon>Vertebrata</taxon>
        <taxon>Euteleostomi</taxon>
        <taxon>Archelosauria</taxon>
        <taxon>Archosauria</taxon>
        <taxon>Dinosauria</taxon>
        <taxon>Saurischia</taxon>
        <taxon>Theropoda</taxon>
        <taxon>Coelurosauria</taxon>
        <taxon>Aves</taxon>
        <taxon>Neognathae</taxon>
        <taxon>Neoaves</taxon>
        <taxon>Charadriiformes</taxon>
        <taxon>Scolopacidae</taxon>
        <taxon>Calidris</taxon>
    </lineage>
</organism>